<sequence length="23" mass="2693">MADREPYVPSPPTRLSHWPVLPF</sequence>
<keyword evidence="2" id="KW-1185">Reference proteome</keyword>
<name>A0A7I8L6J4_SPIIN</name>
<dbReference type="Proteomes" id="UP000663760">
    <property type="component" value="Chromosome 11"/>
</dbReference>
<evidence type="ECO:0000313" key="2">
    <source>
        <dbReference type="Proteomes" id="UP000663760"/>
    </source>
</evidence>
<proteinExistence type="predicted"/>
<accession>A0A7I8L6J4</accession>
<reference evidence="1" key="1">
    <citation type="submission" date="2020-02" db="EMBL/GenBank/DDBJ databases">
        <authorList>
            <person name="Scholz U."/>
            <person name="Mascher M."/>
            <person name="Fiebig A."/>
        </authorList>
    </citation>
    <scope>NUCLEOTIDE SEQUENCE</scope>
</reference>
<gene>
    <name evidence="1" type="ORF">SI8410_11016080</name>
</gene>
<dbReference type="EMBL" id="LR746274">
    <property type="protein sequence ID" value="CAA7405402.1"/>
    <property type="molecule type" value="Genomic_DNA"/>
</dbReference>
<evidence type="ECO:0000313" key="1">
    <source>
        <dbReference type="EMBL" id="CAA7405402.1"/>
    </source>
</evidence>
<protein>
    <submittedName>
        <fullName evidence="1">Uncharacterized protein</fullName>
    </submittedName>
</protein>
<organism evidence="1 2">
    <name type="scientific">Spirodela intermedia</name>
    <name type="common">Intermediate duckweed</name>
    <dbReference type="NCBI Taxonomy" id="51605"/>
    <lineage>
        <taxon>Eukaryota</taxon>
        <taxon>Viridiplantae</taxon>
        <taxon>Streptophyta</taxon>
        <taxon>Embryophyta</taxon>
        <taxon>Tracheophyta</taxon>
        <taxon>Spermatophyta</taxon>
        <taxon>Magnoliopsida</taxon>
        <taxon>Liliopsida</taxon>
        <taxon>Araceae</taxon>
        <taxon>Lemnoideae</taxon>
        <taxon>Spirodela</taxon>
    </lineage>
</organism>
<dbReference type="AlphaFoldDB" id="A0A7I8L6J4"/>